<dbReference type="InterPro" id="IPR036514">
    <property type="entry name" value="SGNH_hydro_sf"/>
</dbReference>
<dbReference type="RefSeq" id="WP_344924220.1">
    <property type="nucleotide sequence ID" value="NZ_BAABCW010000001.1"/>
</dbReference>
<dbReference type="EMBL" id="BAABCW010000001">
    <property type="protein sequence ID" value="GAA4108023.1"/>
    <property type="molecule type" value="Genomic_DNA"/>
</dbReference>
<keyword evidence="1" id="KW-1133">Transmembrane helix</keyword>
<reference evidence="3" key="1">
    <citation type="journal article" date="2019" name="Int. J. Syst. Evol. Microbiol.">
        <title>The Global Catalogue of Microorganisms (GCM) 10K type strain sequencing project: providing services to taxonomists for standard genome sequencing and annotation.</title>
        <authorList>
            <consortium name="The Broad Institute Genomics Platform"/>
            <consortium name="The Broad Institute Genome Sequencing Center for Infectious Disease"/>
            <person name="Wu L."/>
            <person name="Ma J."/>
        </authorList>
    </citation>
    <scope>NUCLEOTIDE SEQUENCE [LARGE SCALE GENOMIC DNA]</scope>
    <source>
        <strain evidence="3">JCM 17106</strain>
    </source>
</reference>
<gene>
    <name evidence="2" type="ORF">GCM10022393_03710</name>
</gene>
<dbReference type="SUPFAM" id="SSF52266">
    <property type="entry name" value="SGNH hydrolase"/>
    <property type="match status" value="1"/>
</dbReference>
<feature type="transmembrane region" description="Helical" evidence="1">
    <location>
        <begin position="7"/>
        <end position="26"/>
    </location>
</feature>
<evidence type="ECO:0000313" key="3">
    <source>
        <dbReference type="Proteomes" id="UP001500459"/>
    </source>
</evidence>
<evidence type="ECO:0008006" key="4">
    <source>
        <dbReference type="Google" id="ProtNLM"/>
    </source>
</evidence>
<protein>
    <recommendedName>
        <fullName evidence="4">SGNH/GDSL hydrolase family protein</fullName>
    </recommendedName>
</protein>
<proteinExistence type="predicted"/>
<keyword evidence="1" id="KW-0472">Membrane</keyword>
<dbReference type="Gene3D" id="3.40.50.1110">
    <property type="entry name" value="SGNH hydrolase"/>
    <property type="match status" value="1"/>
</dbReference>
<name>A0ABP7X957_9FLAO</name>
<sequence length="307" mass="35995">MKNFLKHTGVFLVPVVLVFIGVEYFYQTTVSNYSYKHEMIKKNYDQVETLILGDSHAFFGINPDYLSTKAFNISNISQSLYFDQLLFEKHVDSMPALRNVVITLGYYSLSQLENTKEDTWRKYFYHQQMELDVPMISSVDIRKYSLGLTRRFDKSLTLFQKYIENGTIIDCNADGWGTYYNKSADEDLIVQSQVTAKRHEDFLVDFEENLARLKSIIRYCEKINCKVFLVDMPVHPSYLNALNPVKLQKITLSCKTLTNEYPNTTYIDLRRDQRLENADLYDPDHLNHKGAKKYTKIINEHISTFKK</sequence>
<accession>A0ABP7X957</accession>
<organism evidence="2 3">
    <name type="scientific">Aquimarina addita</name>
    <dbReference type="NCBI Taxonomy" id="870485"/>
    <lineage>
        <taxon>Bacteria</taxon>
        <taxon>Pseudomonadati</taxon>
        <taxon>Bacteroidota</taxon>
        <taxon>Flavobacteriia</taxon>
        <taxon>Flavobacteriales</taxon>
        <taxon>Flavobacteriaceae</taxon>
        <taxon>Aquimarina</taxon>
    </lineage>
</organism>
<evidence type="ECO:0000313" key="2">
    <source>
        <dbReference type="EMBL" id="GAA4108023.1"/>
    </source>
</evidence>
<keyword evidence="3" id="KW-1185">Reference proteome</keyword>
<comment type="caution">
    <text evidence="2">The sequence shown here is derived from an EMBL/GenBank/DDBJ whole genome shotgun (WGS) entry which is preliminary data.</text>
</comment>
<dbReference type="Proteomes" id="UP001500459">
    <property type="component" value="Unassembled WGS sequence"/>
</dbReference>
<keyword evidence="1" id="KW-0812">Transmembrane</keyword>
<evidence type="ECO:0000256" key="1">
    <source>
        <dbReference type="SAM" id="Phobius"/>
    </source>
</evidence>